<evidence type="ECO:0000313" key="1">
    <source>
        <dbReference type="EMBL" id="WOX56570.1"/>
    </source>
</evidence>
<reference evidence="1 2" key="1">
    <citation type="submission" date="2023-10" db="EMBL/GenBank/DDBJ databases">
        <title>The complete genome sequence of Methanoculleus palmolei DSM 4273.</title>
        <authorList>
            <person name="Lai S.-J."/>
            <person name="You Y.-T."/>
            <person name="Chen S.-C."/>
        </authorList>
    </citation>
    <scope>NUCLEOTIDE SEQUENCE [LARGE SCALE GENOMIC DNA]</scope>
    <source>
        <strain evidence="1 2">DSM 4273</strain>
    </source>
</reference>
<dbReference type="EMBL" id="CP137641">
    <property type="protein sequence ID" value="WOX56570.1"/>
    <property type="molecule type" value="Genomic_DNA"/>
</dbReference>
<name>A0ABD8ABH8_9EURY</name>
<gene>
    <name evidence="1" type="ORF">R6Y95_04345</name>
</gene>
<sequence>MIPLPASCPLLSSGVVDRDHFDDYLAYRMFANGVPCATPLDQPVIEHVDARVSKTPATIPRWPIRTLDPSMKTAEVCTEVFLKV</sequence>
<dbReference type="Proteomes" id="UP001626603">
    <property type="component" value="Chromosome"/>
</dbReference>
<organism evidence="1 2">
    <name type="scientific">Methanoculleus palmolei</name>
    <dbReference type="NCBI Taxonomy" id="72612"/>
    <lineage>
        <taxon>Archaea</taxon>
        <taxon>Methanobacteriati</taxon>
        <taxon>Methanobacteriota</taxon>
        <taxon>Stenosarchaea group</taxon>
        <taxon>Methanomicrobia</taxon>
        <taxon>Methanomicrobiales</taxon>
        <taxon>Methanomicrobiaceae</taxon>
        <taxon>Methanoculleus</taxon>
    </lineage>
</organism>
<accession>A0ABD8ABH8</accession>
<keyword evidence="2" id="KW-1185">Reference proteome</keyword>
<dbReference type="AlphaFoldDB" id="A0ABD8ABH8"/>
<proteinExistence type="predicted"/>
<evidence type="ECO:0000313" key="2">
    <source>
        <dbReference type="Proteomes" id="UP001626603"/>
    </source>
</evidence>
<protein>
    <submittedName>
        <fullName evidence="1">Uncharacterized protein</fullName>
    </submittedName>
</protein>